<name>A0ABW9FC25_9NOCA</name>
<sequence>MTETYSADTAAGPDLDASGSAAADRPAHVLGWVAARRADGEADR</sequence>
<organism evidence="2 3">
    <name type="scientific">Rhodococcus parequi</name>
    <dbReference type="NCBI Taxonomy" id="3137122"/>
    <lineage>
        <taxon>Bacteria</taxon>
        <taxon>Bacillati</taxon>
        <taxon>Actinomycetota</taxon>
        <taxon>Actinomycetes</taxon>
        <taxon>Mycobacteriales</taxon>
        <taxon>Nocardiaceae</taxon>
        <taxon>Rhodococcus</taxon>
    </lineage>
</organism>
<accession>A0ABW9FC25</accession>
<dbReference type="EMBL" id="JBDLNV010000002">
    <property type="protein sequence ID" value="MFM1722809.1"/>
    <property type="molecule type" value="Genomic_DNA"/>
</dbReference>
<reference evidence="2 3" key="1">
    <citation type="submission" date="2023-11" db="EMBL/GenBank/DDBJ databases">
        <authorList>
            <person name="Val-Calvo J."/>
            <person name="Scortti M."/>
            <person name="Vazquez-Boland J."/>
        </authorList>
    </citation>
    <scope>NUCLEOTIDE SEQUENCE [LARGE SCALE GENOMIC DNA]</scope>
    <source>
        <strain evidence="2 3">PAM 2766</strain>
    </source>
</reference>
<evidence type="ECO:0000313" key="2">
    <source>
        <dbReference type="EMBL" id="MFM1722809.1"/>
    </source>
</evidence>
<comment type="caution">
    <text evidence="2">The sequence shown here is derived from an EMBL/GenBank/DDBJ whole genome shotgun (WGS) entry which is preliminary data.</text>
</comment>
<protein>
    <submittedName>
        <fullName evidence="2">Uncharacterized protein</fullName>
    </submittedName>
</protein>
<feature type="region of interest" description="Disordered" evidence="1">
    <location>
        <begin position="1"/>
        <end position="27"/>
    </location>
</feature>
<proteinExistence type="predicted"/>
<dbReference type="Proteomes" id="UP001629745">
    <property type="component" value="Unassembled WGS sequence"/>
</dbReference>
<keyword evidence="3" id="KW-1185">Reference proteome</keyword>
<evidence type="ECO:0000256" key="1">
    <source>
        <dbReference type="SAM" id="MobiDB-lite"/>
    </source>
</evidence>
<gene>
    <name evidence="2" type="ORF">ABEU20_001368</name>
</gene>
<evidence type="ECO:0000313" key="3">
    <source>
        <dbReference type="Proteomes" id="UP001629745"/>
    </source>
</evidence>
<dbReference type="RefSeq" id="WP_420163389.1">
    <property type="nucleotide sequence ID" value="NZ_JBDLNV010000002.1"/>
</dbReference>